<dbReference type="Gene3D" id="1.10.30.50">
    <property type="match status" value="1"/>
</dbReference>
<feature type="compositionally biased region" description="Polar residues" evidence="1">
    <location>
        <begin position="100"/>
        <end position="113"/>
    </location>
</feature>
<dbReference type="PANTHER" id="PTHR41287:SF1">
    <property type="entry name" value="PROTEIN YMFN"/>
    <property type="match status" value="1"/>
</dbReference>
<feature type="compositionally biased region" description="Polar residues" evidence="1">
    <location>
        <begin position="81"/>
        <end position="91"/>
    </location>
</feature>
<organism evidence="3">
    <name type="scientific">uncultured Caudovirales phage</name>
    <dbReference type="NCBI Taxonomy" id="2100421"/>
    <lineage>
        <taxon>Viruses</taxon>
        <taxon>Duplodnaviria</taxon>
        <taxon>Heunggongvirae</taxon>
        <taxon>Uroviricota</taxon>
        <taxon>Caudoviricetes</taxon>
        <taxon>Peduoviridae</taxon>
        <taxon>Maltschvirus</taxon>
        <taxon>Maltschvirus maltsch</taxon>
    </lineage>
</organism>
<dbReference type="Pfam" id="PF03354">
    <property type="entry name" value="TerL_ATPase"/>
    <property type="match status" value="1"/>
</dbReference>
<dbReference type="InterPro" id="IPR005021">
    <property type="entry name" value="Terminase_largesu-like"/>
</dbReference>
<dbReference type="Gene3D" id="3.40.50.300">
    <property type="entry name" value="P-loop containing nucleotide triphosphate hydrolases"/>
    <property type="match status" value="1"/>
</dbReference>
<dbReference type="PANTHER" id="PTHR41287">
    <property type="match status" value="1"/>
</dbReference>
<feature type="domain" description="Terminase large subunit-like ATPase" evidence="2">
    <location>
        <begin position="169"/>
        <end position="338"/>
    </location>
</feature>
<dbReference type="InterPro" id="IPR046461">
    <property type="entry name" value="TerL_ATPase"/>
</dbReference>
<protein>
    <submittedName>
        <fullName evidence="3">HNHc domain containing protein</fullName>
    </submittedName>
</protein>
<gene>
    <name evidence="3" type="ORF">UFOVP363_1</name>
</gene>
<feature type="region of interest" description="Disordered" evidence="1">
    <location>
        <begin position="81"/>
        <end position="148"/>
    </location>
</feature>
<evidence type="ECO:0000313" key="3">
    <source>
        <dbReference type="EMBL" id="CAB5222108.1"/>
    </source>
</evidence>
<sequence>MSGNPIYTTKRWKELRKQVLQEEPDCHWCRRKPSTQADHVIEIDTGIDPYDRTNIVGSCASCNASRGATYVNRKTATRIQQRNNATNGTTKHSNKENETTHVSFSSRSLTPSPHSLIPPNQPKPAGTEKDRPEFGRTEPRLETPSDAVASYGPEVAALAKSVLGITLMPWQVRALTGMLGHDGTGRLCANEAVVGTGRQNGKSWMIRALCAAWALKGPEWWGEPQTVQIVANKKKRAMETWRFLAGVLERADLATVRRQNGDESINLHNGSVITLGVASRDEHGGSPDLLAIDELWDIHPDVLFDSFRPSQVARPNPLLACFSTAGDQSSVAMQMLREQALHAIDKGITNGVYWCEWSPPPGVNCEDRQWWPWSNPALGTTIQWRALEKAFAGPDRGAFLRAHMNLWIASSDSWLPFGMFAERVTQVPIPDGGILCVDNSLDNDTLYCGVRAVAHEGTVIVTTEFVVDSQSQMWAEVNRVMQNRDIQLRINPTLHPHTPPDLVRRTQIVGYKELKAATPICRGMILEDKLRHTGEVALSEHVTRAVMVKVDDGAPLSSQKSPGPITLARCMVFAAAEAGRPTRSSRAAFAFG</sequence>
<dbReference type="EMBL" id="LR798298">
    <property type="protein sequence ID" value="CAB5222108.1"/>
    <property type="molecule type" value="Genomic_DNA"/>
</dbReference>
<reference evidence="3" key="1">
    <citation type="submission" date="2020-05" db="EMBL/GenBank/DDBJ databases">
        <authorList>
            <person name="Chiriac C."/>
            <person name="Salcher M."/>
            <person name="Ghai R."/>
            <person name="Kavagutti S V."/>
        </authorList>
    </citation>
    <scope>NUCLEOTIDE SEQUENCE</scope>
</reference>
<dbReference type="InterPro" id="IPR027417">
    <property type="entry name" value="P-loop_NTPase"/>
</dbReference>
<name>A0A6J7WZ15_9CAUD</name>
<evidence type="ECO:0000256" key="1">
    <source>
        <dbReference type="SAM" id="MobiDB-lite"/>
    </source>
</evidence>
<evidence type="ECO:0000259" key="2">
    <source>
        <dbReference type="Pfam" id="PF03354"/>
    </source>
</evidence>
<accession>A0A6J7WZ15</accession>
<proteinExistence type="predicted"/>
<feature type="compositionally biased region" description="Basic and acidic residues" evidence="1">
    <location>
        <begin position="126"/>
        <end position="143"/>
    </location>
</feature>